<dbReference type="PANTHER" id="PTHR44846">
    <property type="entry name" value="MANNOSYL-D-GLYCERATE TRANSPORT/METABOLISM SYSTEM REPRESSOR MNGR-RELATED"/>
    <property type="match status" value="1"/>
</dbReference>
<dbReference type="InterPro" id="IPR036388">
    <property type="entry name" value="WH-like_DNA-bd_sf"/>
</dbReference>
<name>A0ABW2GKS4_9ACTN</name>
<keyword evidence="6" id="KW-1185">Reference proteome</keyword>
<dbReference type="SMART" id="SM00866">
    <property type="entry name" value="UTRA"/>
    <property type="match status" value="1"/>
</dbReference>
<dbReference type="Pfam" id="PF00392">
    <property type="entry name" value="GntR"/>
    <property type="match status" value="1"/>
</dbReference>
<organism evidence="5 6">
    <name type="scientific">Streptomyces polyrhachis</name>
    <dbReference type="NCBI Taxonomy" id="1282885"/>
    <lineage>
        <taxon>Bacteria</taxon>
        <taxon>Bacillati</taxon>
        <taxon>Actinomycetota</taxon>
        <taxon>Actinomycetes</taxon>
        <taxon>Kitasatosporales</taxon>
        <taxon>Streptomycetaceae</taxon>
        <taxon>Streptomyces</taxon>
    </lineage>
</organism>
<dbReference type="PROSITE" id="PS50949">
    <property type="entry name" value="HTH_GNTR"/>
    <property type="match status" value="1"/>
</dbReference>
<dbReference type="PANTHER" id="PTHR44846:SF17">
    <property type="entry name" value="GNTR-FAMILY TRANSCRIPTIONAL REGULATOR"/>
    <property type="match status" value="1"/>
</dbReference>
<dbReference type="PRINTS" id="PR00035">
    <property type="entry name" value="HTHGNTR"/>
</dbReference>
<accession>A0ABW2GKS4</accession>
<keyword evidence="2" id="KW-0238">DNA-binding</keyword>
<dbReference type="Proteomes" id="UP001596413">
    <property type="component" value="Unassembled WGS sequence"/>
</dbReference>
<dbReference type="SUPFAM" id="SSF64288">
    <property type="entry name" value="Chorismate lyase-like"/>
    <property type="match status" value="1"/>
</dbReference>
<protein>
    <submittedName>
        <fullName evidence="5">GntR family transcriptional regulator</fullName>
    </submittedName>
</protein>
<dbReference type="InterPro" id="IPR036390">
    <property type="entry name" value="WH_DNA-bd_sf"/>
</dbReference>
<reference evidence="6" key="1">
    <citation type="journal article" date="2019" name="Int. J. Syst. Evol. Microbiol.">
        <title>The Global Catalogue of Microorganisms (GCM) 10K type strain sequencing project: providing services to taxonomists for standard genome sequencing and annotation.</title>
        <authorList>
            <consortium name="The Broad Institute Genomics Platform"/>
            <consortium name="The Broad Institute Genome Sequencing Center for Infectious Disease"/>
            <person name="Wu L."/>
            <person name="Ma J."/>
        </authorList>
    </citation>
    <scope>NUCLEOTIDE SEQUENCE [LARGE SCALE GENOMIC DNA]</scope>
    <source>
        <strain evidence="6">CGMCC 1.13681</strain>
    </source>
</reference>
<dbReference type="RefSeq" id="WP_386418599.1">
    <property type="nucleotide sequence ID" value="NZ_JBHSZO010000059.1"/>
</dbReference>
<dbReference type="InterPro" id="IPR050679">
    <property type="entry name" value="Bact_HTH_transcr_reg"/>
</dbReference>
<evidence type="ECO:0000256" key="3">
    <source>
        <dbReference type="ARBA" id="ARBA00023163"/>
    </source>
</evidence>
<dbReference type="SMART" id="SM00345">
    <property type="entry name" value="HTH_GNTR"/>
    <property type="match status" value="1"/>
</dbReference>
<keyword evidence="1" id="KW-0805">Transcription regulation</keyword>
<gene>
    <name evidence="5" type="ORF">ACFQLX_24630</name>
</gene>
<evidence type="ECO:0000256" key="1">
    <source>
        <dbReference type="ARBA" id="ARBA00023015"/>
    </source>
</evidence>
<evidence type="ECO:0000259" key="4">
    <source>
        <dbReference type="PROSITE" id="PS50949"/>
    </source>
</evidence>
<dbReference type="Gene3D" id="1.10.10.10">
    <property type="entry name" value="Winged helix-like DNA-binding domain superfamily/Winged helix DNA-binding domain"/>
    <property type="match status" value="1"/>
</dbReference>
<dbReference type="InterPro" id="IPR011663">
    <property type="entry name" value="UTRA"/>
</dbReference>
<feature type="domain" description="HTH gntR-type" evidence="4">
    <location>
        <begin position="1"/>
        <end position="53"/>
    </location>
</feature>
<comment type="caution">
    <text evidence="5">The sequence shown here is derived from an EMBL/GenBank/DDBJ whole genome shotgun (WGS) entry which is preliminary data.</text>
</comment>
<dbReference type="Pfam" id="PF07702">
    <property type="entry name" value="UTRA"/>
    <property type="match status" value="1"/>
</dbReference>
<keyword evidence="3" id="KW-0804">Transcription</keyword>
<dbReference type="EMBL" id="JBHSZO010000059">
    <property type="protein sequence ID" value="MFC7221323.1"/>
    <property type="molecule type" value="Genomic_DNA"/>
</dbReference>
<dbReference type="Gene3D" id="3.40.1410.10">
    <property type="entry name" value="Chorismate lyase-like"/>
    <property type="match status" value="1"/>
</dbReference>
<proteinExistence type="predicted"/>
<dbReference type="SUPFAM" id="SSF46785">
    <property type="entry name" value="Winged helix' DNA-binding domain"/>
    <property type="match status" value="1"/>
</dbReference>
<dbReference type="InterPro" id="IPR000524">
    <property type="entry name" value="Tscrpt_reg_HTH_GntR"/>
</dbReference>
<sequence length="232" mass="25099">MRRVGSGAQLPAETELMKRYEASRPTLRFALAQIENEGLLVRRQGLGNFVRHAPRLITYGAESGRPACRADAAVEADANAALRITVSRQNVRADDELAALLELPTGSDLTEYFYKSRYAIDPCNVAWIYVPHAVAVLDVPVTSSSPTGEDVQQALTAADITIAETRTSIVSRLPNAEESRTLRIGAGTAVLGIEQIATDTTGRAVSLTRAVFPGYSAQAVFIEQVRELEATR</sequence>
<evidence type="ECO:0000256" key="2">
    <source>
        <dbReference type="ARBA" id="ARBA00023125"/>
    </source>
</evidence>
<evidence type="ECO:0000313" key="5">
    <source>
        <dbReference type="EMBL" id="MFC7221323.1"/>
    </source>
</evidence>
<dbReference type="InterPro" id="IPR028978">
    <property type="entry name" value="Chorismate_lyase_/UTRA_dom_sf"/>
</dbReference>
<evidence type="ECO:0000313" key="6">
    <source>
        <dbReference type="Proteomes" id="UP001596413"/>
    </source>
</evidence>